<accession>A0ABT6MB23</accession>
<protein>
    <recommendedName>
        <fullName evidence="4">Glycine zipper domain-containing protein</fullName>
    </recommendedName>
</protein>
<proteinExistence type="predicted"/>
<keyword evidence="3" id="KW-1185">Reference proteome</keyword>
<feature type="chain" id="PRO_5045448074" description="Glycine zipper domain-containing protein" evidence="1">
    <location>
        <begin position="27"/>
        <end position="129"/>
    </location>
</feature>
<evidence type="ECO:0000313" key="3">
    <source>
        <dbReference type="Proteomes" id="UP001160334"/>
    </source>
</evidence>
<evidence type="ECO:0008006" key="4">
    <source>
        <dbReference type="Google" id="ProtNLM"/>
    </source>
</evidence>
<evidence type="ECO:0000256" key="1">
    <source>
        <dbReference type="SAM" id="SignalP"/>
    </source>
</evidence>
<comment type="caution">
    <text evidence="2">The sequence shown here is derived from an EMBL/GenBank/DDBJ whole genome shotgun (WGS) entry which is preliminary data.</text>
</comment>
<feature type="signal peptide" evidence="1">
    <location>
        <begin position="1"/>
        <end position="26"/>
    </location>
</feature>
<dbReference type="Proteomes" id="UP001160334">
    <property type="component" value="Unassembled WGS sequence"/>
</dbReference>
<organism evidence="2 3">
    <name type="scientific">Prescottella agglutinans</name>
    <dbReference type="NCBI Taxonomy" id="1644129"/>
    <lineage>
        <taxon>Bacteria</taxon>
        <taxon>Bacillati</taxon>
        <taxon>Actinomycetota</taxon>
        <taxon>Actinomycetes</taxon>
        <taxon>Mycobacteriales</taxon>
        <taxon>Nocardiaceae</taxon>
        <taxon>Prescottella</taxon>
    </lineage>
</organism>
<dbReference type="RefSeq" id="WP_280760477.1">
    <property type="nucleotide sequence ID" value="NZ_JARXVC010000005.1"/>
</dbReference>
<reference evidence="2 3" key="1">
    <citation type="submission" date="2023-04" db="EMBL/GenBank/DDBJ databases">
        <title>Forest soil microbial communities from Buena Vista Peninsula, Colon Province, Panama.</title>
        <authorList>
            <person name="Bouskill N."/>
        </authorList>
    </citation>
    <scope>NUCLEOTIDE SEQUENCE [LARGE SCALE GENOMIC DNA]</scope>
    <source>
        <strain evidence="2 3">CFH S0262</strain>
    </source>
</reference>
<evidence type="ECO:0000313" key="2">
    <source>
        <dbReference type="EMBL" id="MDH6281144.1"/>
    </source>
</evidence>
<gene>
    <name evidence="2" type="ORF">M2280_002364</name>
</gene>
<dbReference type="EMBL" id="JARXVC010000005">
    <property type="protein sequence ID" value="MDH6281144.1"/>
    <property type="molecule type" value="Genomic_DNA"/>
</dbReference>
<keyword evidence="1" id="KW-0732">Signal</keyword>
<sequence>MNILKASAASGLVVVALAAGAGTAYAAPAQSSVPGDVSVPLVQPVVDKQTAQDNLMREITTGWEQGGAAGMATGAGVGLAIGCVSIFPNFIAGCIVGTGVGAAIGAYNGITQSNPNVQPAFDAWMNATP</sequence>
<name>A0ABT6MB23_9NOCA</name>